<dbReference type="InterPro" id="IPR009057">
    <property type="entry name" value="Homeodomain-like_sf"/>
</dbReference>
<dbReference type="SUPFAM" id="SSF48498">
    <property type="entry name" value="Tetracyclin repressor-like, C-terminal domain"/>
    <property type="match status" value="1"/>
</dbReference>
<reference evidence="6" key="1">
    <citation type="submission" date="2022-01" db="EMBL/GenBank/DDBJ databases">
        <title>Genome sequnece data of strain Bradyrhizobium sp. nov.</title>
        <authorList>
            <person name="Zhang J."/>
        </authorList>
    </citation>
    <scope>NUCLEOTIDE SEQUENCE</scope>
    <source>
        <strain evidence="7">WYCCWR 12774</strain>
        <strain evidence="6">WYCCWR 13023</strain>
    </source>
</reference>
<keyword evidence="1" id="KW-0805">Transcription regulation</keyword>
<evidence type="ECO:0000256" key="2">
    <source>
        <dbReference type="ARBA" id="ARBA00023125"/>
    </source>
</evidence>
<feature type="domain" description="HTH tetR-type" evidence="5">
    <location>
        <begin position="17"/>
        <end position="77"/>
    </location>
</feature>
<dbReference type="InterPro" id="IPR036271">
    <property type="entry name" value="Tet_transcr_reg_TetR-rel_C_sf"/>
</dbReference>
<evidence type="ECO:0000259" key="5">
    <source>
        <dbReference type="PROSITE" id="PS50977"/>
    </source>
</evidence>
<evidence type="ECO:0000313" key="7">
    <source>
        <dbReference type="EMBL" id="MCG2672131.1"/>
    </source>
</evidence>
<evidence type="ECO:0000256" key="1">
    <source>
        <dbReference type="ARBA" id="ARBA00023015"/>
    </source>
</evidence>
<dbReference type="GO" id="GO:0000976">
    <property type="term" value="F:transcription cis-regulatory region binding"/>
    <property type="evidence" value="ECO:0007669"/>
    <property type="project" value="TreeGrafter"/>
</dbReference>
<dbReference type="InterPro" id="IPR001647">
    <property type="entry name" value="HTH_TetR"/>
</dbReference>
<evidence type="ECO:0000256" key="4">
    <source>
        <dbReference type="PROSITE-ProRule" id="PRU00335"/>
    </source>
</evidence>
<protein>
    <submittedName>
        <fullName evidence="6">TetR/AcrR family transcriptional regulator</fullName>
    </submittedName>
</protein>
<name>A0A9X1RG57_9BRAD</name>
<keyword evidence="8" id="KW-1185">Reference proteome</keyword>
<dbReference type="Pfam" id="PF00440">
    <property type="entry name" value="TetR_N"/>
    <property type="match status" value="1"/>
</dbReference>
<accession>A0A9X1RG57</accession>
<sequence length="226" mass="25424">MAAETTSSLSRERLQAEDRKEQIVQTVLRLVHERGADSVSTQLIADTIGRSQGVVFRHFSTKEALWTEVLAWLQESLEGVWRRALHDHSNEPPLARLEKILVGHVGLIEKFPAIVKVVMSDDLRHRYPTLNEQFQKLHVLYERHVTDLLKEAVKDGQLPKGTSISDAATLYFCIIQGLGFQSAIAGLRANKLASLASRMFLFFVTALENLQTGAKTRKSDHVEKAK</sequence>
<dbReference type="AlphaFoldDB" id="A0A9X1RG57"/>
<dbReference type="SUPFAM" id="SSF46689">
    <property type="entry name" value="Homeodomain-like"/>
    <property type="match status" value="1"/>
</dbReference>
<dbReference type="Gene3D" id="1.10.357.10">
    <property type="entry name" value="Tetracycline Repressor, domain 2"/>
    <property type="match status" value="1"/>
</dbReference>
<dbReference type="InterPro" id="IPR050109">
    <property type="entry name" value="HTH-type_TetR-like_transc_reg"/>
</dbReference>
<organism evidence="6 9">
    <name type="scientific">Bradyrhizobium zhengyangense</name>
    <dbReference type="NCBI Taxonomy" id="2911009"/>
    <lineage>
        <taxon>Bacteria</taxon>
        <taxon>Pseudomonadati</taxon>
        <taxon>Pseudomonadota</taxon>
        <taxon>Alphaproteobacteria</taxon>
        <taxon>Hyphomicrobiales</taxon>
        <taxon>Nitrobacteraceae</taxon>
        <taxon>Bradyrhizobium</taxon>
    </lineage>
</organism>
<evidence type="ECO:0000313" key="8">
    <source>
        <dbReference type="Proteomes" id="UP001139012"/>
    </source>
</evidence>
<dbReference type="EMBL" id="JAKLUA010000018">
    <property type="protein sequence ID" value="MCG2672131.1"/>
    <property type="molecule type" value="Genomic_DNA"/>
</dbReference>
<evidence type="ECO:0000313" key="9">
    <source>
        <dbReference type="Proteomes" id="UP001139054"/>
    </source>
</evidence>
<proteinExistence type="predicted"/>
<dbReference type="Proteomes" id="UP001139012">
    <property type="component" value="Unassembled WGS sequence"/>
</dbReference>
<dbReference type="RefSeq" id="WP_237866274.1">
    <property type="nucleotide sequence ID" value="NZ_JAKLTY010000024.1"/>
</dbReference>
<dbReference type="PANTHER" id="PTHR30055:SF240">
    <property type="entry name" value="HTH-TYPE TRANSCRIPTIONAL REGULATOR ACRR"/>
    <property type="match status" value="1"/>
</dbReference>
<keyword evidence="2 4" id="KW-0238">DNA-binding</keyword>
<feature type="DNA-binding region" description="H-T-H motif" evidence="4">
    <location>
        <begin position="40"/>
        <end position="59"/>
    </location>
</feature>
<dbReference type="PANTHER" id="PTHR30055">
    <property type="entry name" value="HTH-TYPE TRANSCRIPTIONAL REGULATOR RUTR"/>
    <property type="match status" value="1"/>
</dbReference>
<keyword evidence="3" id="KW-0804">Transcription</keyword>
<evidence type="ECO:0000256" key="3">
    <source>
        <dbReference type="ARBA" id="ARBA00023163"/>
    </source>
</evidence>
<dbReference type="PRINTS" id="PR00455">
    <property type="entry name" value="HTHTETR"/>
</dbReference>
<dbReference type="EMBL" id="JAKLTY010000024">
    <property type="protein sequence ID" value="MCG2630912.1"/>
    <property type="molecule type" value="Genomic_DNA"/>
</dbReference>
<comment type="caution">
    <text evidence="6">The sequence shown here is derived from an EMBL/GenBank/DDBJ whole genome shotgun (WGS) entry which is preliminary data.</text>
</comment>
<dbReference type="GO" id="GO:0003700">
    <property type="term" value="F:DNA-binding transcription factor activity"/>
    <property type="evidence" value="ECO:0007669"/>
    <property type="project" value="TreeGrafter"/>
</dbReference>
<dbReference type="Proteomes" id="UP001139054">
    <property type="component" value="Unassembled WGS sequence"/>
</dbReference>
<dbReference type="PROSITE" id="PS50977">
    <property type="entry name" value="HTH_TETR_2"/>
    <property type="match status" value="1"/>
</dbReference>
<gene>
    <name evidence="7" type="ORF">L6637_34820</name>
    <name evidence="6" type="ORF">L6654_30220</name>
</gene>
<evidence type="ECO:0000313" key="6">
    <source>
        <dbReference type="EMBL" id="MCG2630912.1"/>
    </source>
</evidence>